<evidence type="ECO:0000313" key="8">
    <source>
        <dbReference type="EMBL" id="CAH1774520.1"/>
    </source>
</evidence>
<comment type="subcellular location">
    <subcellularLocation>
        <location evidence="1">Secreted</location>
    </subcellularLocation>
</comment>
<dbReference type="InterPro" id="IPR050691">
    <property type="entry name" value="Hyaluronan_bind_Proteoglycan"/>
</dbReference>
<dbReference type="PANTHER" id="PTHR22804:SF54">
    <property type="match status" value="1"/>
</dbReference>
<dbReference type="AlphaFoldDB" id="A0A8S4N061"/>
<dbReference type="Pfam" id="PF00193">
    <property type="entry name" value="Xlink"/>
    <property type="match status" value="1"/>
</dbReference>
<accession>A0A8S4N061</accession>
<protein>
    <recommendedName>
        <fullName evidence="7">Link domain-containing protein</fullName>
    </recommendedName>
</protein>
<dbReference type="GO" id="GO:0005540">
    <property type="term" value="F:hyaluronic acid binding"/>
    <property type="evidence" value="ECO:0007669"/>
    <property type="project" value="InterPro"/>
</dbReference>
<dbReference type="GO" id="GO:0010001">
    <property type="term" value="P:glial cell differentiation"/>
    <property type="evidence" value="ECO:0007669"/>
    <property type="project" value="TreeGrafter"/>
</dbReference>
<dbReference type="InterPro" id="IPR000538">
    <property type="entry name" value="Link_dom"/>
</dbReference>
<feature type="chain" id="PRO_5035808729" description="Link domain-containing protein" evidence="6">
    <location>
        <begin position="18"/>
        <end position="247"/>
    </location>
</feature>
<sequence length="247" mass="27606">MRQQVVFLLITFQNILSTDGGAPKCTCKEDIDKLKETMRTFTSDINNEIATMKSEIAKLVLEMAKLVTNMNMGLIIGKLNTLTNEINENGERLDTLTNEINENGERLDTLTNENNEKMATLKTELTSTINQNKVKLDALKTQMTETNSCACESRKQRRRIYYAGGYIYTFAQAKAYCEGQGHTIATPGQMDAAFELGMAICGYGWLSDGSIRYPTQMPSHTGGCGKRGVNTIFNRNPHHLFGVYCSR</sequence>
<dbReference type="Gene3D" id="3.10.100.10">
    <property type="entry name" value="Mannose-Binding Protein A, subunit A"/>
    <property type="match status" value="1"/>
</dbReference>
<evidence type="ECO:0000256" key="6">
    <source>
        <dbReference type="SAM" id="SignalP"/>
    </source>
</evidence>
<dbReference type="InterPro" id="IPR016186">
    <property type="entry name" value="C-type_lectin-like/link_sf"/>
</dbReference>
<dbReference type="SUPFAM" id="SSF56436">
    <property type="entry name" value="C-type lectin-like"/>
    <property type="match status" value="1"/>
</dbReference>
<dbReference type="InterPro" id="IPR016187">
    <property type="entry name" value="CTDL_fold"/>
</dbReference>
<comment type="caution">
    <text evidence="8">The sequence shown here is derived from an EMBL/GenBank/DDBJ whole genome shotgun (WGS) entry which is preliminary data.</text>
</comment>
<dbReference type="GO" id="GO:0007155">
    <property type="term" value="P:cell adhesion"/>
    <property type="evidence" value="ECO:0007669"/>
    <property type="project" value="InterPro"/>
</dbReference>
<keyword evidence="3" id="KW-0677">Repeat</keyword>
<dbReference type="GO" id="GO:0045202">
    <property type="term" value="C:synapse"/>
    <property type="evidence" value="ECO:0007669"/>
    <property type="project" value="TreeGrafter"/>
</dbReference>
<dbReference type="GO" id="GO:0072534">
    <property type="term" value="C:perineuronal net"/>
    <property type="evidence" value="ECO:0007669"/>
    <property type="project" value="TreeGrafter"/>
</dbReference>
<reference evidence="8" key="1">
    <citation type="submission" date="2022-03" db="EMBL/GenBank/DDBJ databases">
        <authorList>
            <person name="Martin C."/>
        </authorList>
    </citation>
    <scope>NUCLEOTIDE SEQUENCE</scope>
</reference>
<evidence type="ECO:0000256" key="3">
    <source>
        <dbReference type="ARBA" id="ARBA00022737"/>
    </source>
</evidence>
<dbReference type="GO" id="GO:0002052">
    <property type="term" value="P:positive regulation of neuroblast proliferation"/>
    <property type="evidence" value="ECO:0007669"/>
    <property type="project" value="TreeGrafter"/>
</dbReference>
<evidence type="ECO:0000256" key="5">
    <source>
        <dbReference type="SAM" id="Coils"/>
    </source>
</evidence>
<evidence type="ECO:0000256" key="1">
    <source>
        <dbReference type="ARBA" id="ARBA00004613"/>
    </source>
</evidence>
<feature type="domain" description="Link" evidence="7">
    <location>
        <begin position="155"/>
        <end position="247"/>
    </location>
</feature>
<keyword evidence="5" id="KW-0175">Coiled coil</keyword>
<evidence type="ECO:0000313" key="9">
    <source>
        <dbReference type="Proteomes" id="UP000749559"/>
    </source>
</evidence>
<organism evidence="8 9">
    <name type="scientific">Owenia fusiformis</name>
    <name type="common">Polychaete worm</name>
    <dbReference type="NCBI Taxonomy" id="6347"/>
    <lineage>
        <taxon>Eukaryota</taxon>
        <taxon>Metazoa</taxon>
        <taxon>Spiralia</taxon>
        <taxon>Lophotrochozoa</taxon>
        <taxon>Annelida</taxon>
        <taxon>Polychaeta</taxon>
        <taxon>Sedentaria</taxon>
        <taxon>Canalipalpata</taxon>
        <taxon>Sabellida</taxon>
        <taxon>Oweniida</taxon>
        <taxon>Oweniidae</taxon>
        <taxon>Owenia</taxon>
    </lineage>
</organism>
<keyword evidence="4" id="KW-1015">Disulfide bond</keyword>
<dbReference type="GO" id="GO:0001501">
    <property type="term" value="P:skeletal system development"/>
    <property type="evidence" value="ECO:0007669"/>
    <property type="project" value="TreeGrafter"/>
</dbReference>
<gene>
    <name evidence="8" type="ORF">OFUS_LOCUS1959</name>
</gene>
<name>A0A8S4N061_OWEFU</name>
<proteinExistence type="predicted"/>
<dbReference type="Proteomes" id="UP000749559">
    <property type="component" value="Unassembled WGS sequence"/>
</dbReference>
<evidence type="ECO:0000259" key="7">
    <source>
        <dbReference type="PROSITE" id="PS50963"/>
    </source>
</evidence>
<keyword evidence="2" id="KW-0964">Secreted</keyword>
<dbReference type="PANTHER" id="PTHR22804">
    <property type="entry name" value="AGGRECAN/VERSICAN PROTEOGLYCAN"/>
    <property type="match status" value="1"/>
</dbReference>
<dbReference type="SMART" id="SM00445">
    <property type="entry name" value="LINK"/>
    <property type="match status" value="1"/>
</dbReference>
<dbReference type="GO" id="GO:0007417">
    <property type="term" value="P:central nervous system development"/>
    <property type="evidence" value="ECO:0007669"/>
    <property type="project" value="TreeGrafter"/>
</dbReference>
<keyword evidence="9" id="KW-1185">Reference proteome</keyword>
<evidence type="ECO:0000256" key="2">
    <source>
        <dbReference type="ARBA" id="ARBA00022525"/>
    </source>
</evidence>
<dbReference type="GO" id="GO:0005615">
    <property type="term" value="C:extracellular space"/>
    <property type="evidence" value="ECO:0007669"/>
    <property type="project" value="TreeGrafter"/>
</dbReference>
<feature type="signal peptide" evidence="6">
    <location>
        <begin position="1"/>
        <end position="17"/>
    </location>
</feature>
<keyword evidence="6" id="KW-0732">Signal</keyword>
<feature type="coiled-coil region" evidence="5">
    <location>
        <begin position="79"/>
        <end position="113"/>
    </location>
</feature>
<dbReference type="EMBL" id="CAIIXF020000001">
    <property type="protein sequence ID" value="CAH1774520.1"/>
    <property type="molecule type" value="Genomic_DNA"/>
</dbReference>
<dbReference type="PROSITE" id="PS50963">
    <property type="entry name" value="LINK_2"/>
    <property type="match status" value="1"/>
</dbReference>
<evidence type="ECO:0000256" key="4">
    <source>
        <dbReference type="ARBA" id="ARBA00023157"/>
    </source>
</evidence>
<dbReference type="OrthoDB" id="5860362at2759"/>